<evidence type="ECO:0000256" key="1">
    <source>
        <dbReference type="ARBA" id="ARBA00022614"/>
    </source>
</evidence>
<evidence type="ECO:0000256" key="3">
    <source>
        <dbReference type="SAM" id="MobiDB-lite"/>
    </source>
</evidence>
<proteinExistence type="predicted"/>
<evidence type="ECO:0000259" key="4">
    <source>
        <dbReference type="PROSITE" id="PS50245"/>
    </source>
</evidence>
<dbReference type="AlphaFoldDB" id="A0A1J7J7X7"/>
<protein>
    <submittedName>
        <fullName evidence="5">RNI-like protein</fullName>
    </submittedName>
</protein>
<dbReference type="PROSITE" id="PS50245">
    <property type="entry name" value="CAP_GLY_2"/>
    <property type="match status" value="1"/>
</dbReference>
<feature type="compositionally biased region" description="Acidic residues" evidence="3">
    <location>
        <begin position="528"/>
        <end position="548"/>
    </location>
</feature>
<evidence type="ECO:0000313" key="5">
    <source>
        <dbReference type="EMBL" id="OIW35549.1"/>
    </source>
</evidence>
<sequence>MASSHEIGERLSYDGALCTVRYIGPVAGTSGSWLGVEWDDPTRGKHDGQHKGVRYFECKIKSPTSASFIRPTRPHDGKTDFLTALHEKYATEHEAQKPIVFSTKVAEEVGFAKISRQQAQLHELKIVILDSLRLVYAYDPASKRDKSIRDVCPSIVELGMSRNLLTKFGPVVEICSELDEVKALRLNGNRFADVSSEDLTHASTSLRGIKELALEENLLTWSEIVVLASHFPDLTTLLAASNQIPFLTPIPSSSSLNSTLTSLNLEFNDLTTLSSLSPLTSLTALRNLHLKNNRISTISHPASTSPPPIFPPSLHYLDLSSNLISTWSFVDLLPVCFPGLSSLRFAHNPIYANPDLDSPVPSSSSSPLSLPKSGGGGTEESYMLLTSRLPSLRTINFSTITPQDRTNADMFYLSRIARQLAAVPESDEHLVLARHPRYAALCEAYGAPVVSRTKEVDARFLEGRVVRVCFRFVSSAQGDEPAREKTVRLPKSFDLYAVKGIAGRLFGLEPLELKLVWETGEWDPVGGFDEEVDSSEDEDEEKEEEGREEGDAGGGFVKGEGDGEGGKAGRWVEREVELGDGPRQFGYCVDGMEARIRVEVAG</sequence>
<evidence type="ECO:0000256" key="2">
    <source>
        <dbReference type="ARBA" id="ARBA00022737"/>
    </source>
</evidence>
<dbReference type="PANTHER" id="PTHR15454:SF56">
    <property type="entry name" value="PROTEIN PHOSPHATASE 1 REGULATORY SUBUNIT 7-RELATED"/>
    <property type="match status" value="1"/>
</dbReference>
<dbReference type="GO" id="GO:0005737">
    <property type="term" value="C:cytoplasm"/>
    <property type="evidence" value="ECO:0007669"/>
    <property type="project" value="TreeGrafter"/>
</dbReference>
<organism evidence="5 6">
    <name type="scientific">Coniochaeta ligniaria NRRL 30616</name>
    <dbReference type="NCBI Taxonomy" id="1408157"/>
    <lineage>
        <taxon>Eukaryota</taxon>
        <taxon>Fungi</taxon>
        <taxon>Dikarya</taxon>
        <taxon>Ascomycota</taxon>
        <taxon>Pezizomycotina</taxon>
        <taxon>Sordariomycetes</taxon>
        <taxon>Sordariomycetidae</taxon>
        <taxon>Coniochaetales</taxon>
        <taxon>Coniochaetaceae</taxon>
        <taxon>Coniochaeta</taxon>
    </lineage>
</organism>
<dbReference type="SMART" id="SM01052">
    <property type="entry name" value="CAP_GLY"/>
    <property type="match status" value="1"/>
</dbReference>
<feature type="compositionally biased region" description="Basic and acidic residues" evidence="3">
    <location>
        <begin position="559"/>
        <end position="575"/>
    </location>
</feature>
<keyword evidence="1" id="KW-0433">Leucine-rich repeat</keyword>
<dbReference type="FunCoup" id="A0A1J7J7X7">
    <property type="interactions" value="616"/>
</dbReference>
<dbReference type="InParanoid" id="A0A1J7J7X7"/>
<dbReference type="STRING" id="1408157.A0A1J7J7X7"/>
<dbReference type="InterPro" id="IPR036859">
    <property type="entry name" value="CAP-Gly_dom_sf"/>
</dbReference>
<dbReference type="Pfam" id="PF01302">
    <property type="entry name" value="CAP_GLY"/>
    <property type="match status" value="1"/>
</dbReference>
<dbReference type="OrthoDB" id="5273213at2759"/>
<name>A0A1J7J7X7_9PEZI</name>
<dbReference type="PROSITE" id="PS51450">
    <property type="entry name" value="LRR"/>
    <property type="match status" value="2"/>
</dbReference>
<evidence type="ECO:0000313" key="6">
    <source>
        <dbReference type="Proteomes" id="UP000182658"/>
    </source>
</evidence>
<feature type="domain" description="CAP-Gly" evidence="4">
    <location>
        <begin position="24"/>
        <end position="70"/>
    </location>
</feature>
<dbReference type="PANTHER" id="PTHR15454">
    <property type="entry name" value="NISCHARIN RELATED"/>
    <property type="match status" value="1"/>
</dbReference>
<keyword evidence="2" id="KW-0677">Repeat</keyword>
<dbReference type="SUPFAM" id="SSF74924">
    <property type="entry name" value="Cap-Gly domain"/>
    <property type="match status" value="1"/>
</dbReference>
<keyword evidence="6" id="KW-1185">Reference proteome</keyword>
<dbReference type="InterPro" id="IPR032675">
    <property type="entry name" value="LRR_dom_sf"/>
</dbReference>
<accession>A0A1J7J7X7</accession>
<feature type="region of interest" description="Disordered" evidence="3">
    <location>
        <begin position="524"/>
        <end position="575"/>
    </location>
</feature>
<reference evidence="5 6" key="1">
    <citation type="submission" date="2016-10" db="EMBL/GenBank/DDBJ databases">
        <title>Draft genome sequence of Coniochaeta ligniaria NRRL30616, a lignocellulolytic fungus for bioabatement of inhibitors in plant biomass hydrolysates.</title>
        <authorList>
            <consortium name="DOE Joint Genome Institute"/>
            <person name="Jimenez D.J."/>
            <person name="Hector R.E."/>
            <person name="Riley R."/>
            <person name="Sun H."/>
            <person name="Grigoriev I.V."/>
            <person name="Van Elsas J.D."/>
            <person name="Nichols N.N."/>
        </authorList>
    </citation>
    <scope>NUCLEOTIDE SEQUENCE [LARGE SCALE GENOMIC DNA]</scope>
    <source>
        <strain evidence="5 6">NRRL 30616</strain>
    </source>
</reference>
<dbReference type="Proteomes" id="UP000182658">
    <property type="component" value="Unassembled WGS sequence"/>
</dbReference>
<dbReference type="Gene3D" id="2.30.30.190">
    <property type="entry name" value="CAP Gly-rich-like domain"/>
    <property type="match status" value="1"/>
</dbReference>
<feature type="compositionally biased region" description="Low complexity" evidence="3">
    <location>
        <begin position="358"/>
        <end position="372"/>
    </location>
</feature>
<feature type="region of interest" description="Disordered" evidence="3">
    <location>
        <begin position="357"/>
        <end position="378"/>
    </location>
</feature>
<dbReference type="InterPro" id="IPR000938">
    <property type="entry name" value="CAP-Gly_domain"/>
</dbReference>
<dbReference type="EMBL" id="KV875093">
    <property type="protein sequence ID" value="OIW35549.1"/>
    <property type="molecule type" value="Genomic_DNA"/>
</dbReference>
<dbReference type="Gene3D" id="3.80.10.10">
    <property type="entry name" value="Ribonuclease Inhibitor"/>
    <property type="match status" value="2"/>
</dbReference>
<dbReference type="SUPFAM" id="SSF52047">
    <property type="entry name" value="RNI-like"/>
    <property type="match status" value="1"/>
</dbReference>
<dbReference type="InterPro" id="IPR001611">
    <property type="entry name" value="Leu-rich_rpt"/>
</dbReference>
<gene>
    <name evidence="5" type="ORF">CONLIGDRAFT_676462</name>
</gene>